<keyword evidence="2" id="KW-1185">Reference proteome</keyword>
<accession>A0A7W0CU26</accession>
<dbReference type="Proteomes" id="UP000530928">
    <property type="component" value="Unassembled WGS sequence"/>
</dbReference>
<proteinExistence type="predicted"/>
<evidence type="ECO:0000313" key="1">
    <source>
        <dbReference type="EMBL" id="MBA2897362.1"/>
    </source>
</evidence>
<name>A0A7W0CU26_9ACTN</name>
<organism evidence="1 2">
    <name type="scientific">Nonomuraea soli</name>
    <dbReference type="NCBI Taxonomy" id="1032476"/>
    <lineage>
        <taxon>Bacteria</taxon>
        <taxon>Bacillati</taxon>
        <taxon>Actinomycetota</taxon>
        <taxon>Actinomycetes</taxon>
        <taxon>Streptosporangiales</taxon>
        <taxon>Streptosporangiaceae</taxon>
        <taxon>Nonomuraea</taxon>
    </lineage>
</organism>
<reference evidence="1 2" key="1">
    <citation type="submission" date="2020-07" db="EMBL/GenBank/DDBJ databases">
        <title>Genomic Encyclopedia of Type Strains, Phase IV (KMG-IV): sequencing the most valuable type-strain genomes for metagenomic binning, comparative biology and taxonomic classification.</title>
        <authorList>
            <person name="Goeker M."/>
        </authorList>
    </citation>
    <scope>NUCLEOTIDE SEQUENCE [LARGE SCALE GENOMIC DNA]</scope>
    <source>
        <strain evidence="1 2">DSM 45533</strain>
    </source>
</reference>
<dbReference type="AlphaFoldDB" id="A0A7W0CU26"/>
<sequence length="74" mass="7962">MSDLAAALTVAIPVAAIGAAFIVGARAVETWLGWLERRRACWCKGKSLEFGPLIVQPIDPRELGTPSSEEDPKK</sequence>
<comment type="caution">
    <text evidence="1">The sequence shown here is derived from an EMBL/GenBank/DDBJ whole genome shotgun (WGS) entry which is preliminary data.</text>
</comment>
<evidence type="ECO:0000313" key="2">
    <source>
        <dbReference type="Proteomes" id="UP000530928"/>
    </source>
</evidence>
<protein>
    <submittedName>
        <fullName evidence="1">Uncharacterized protein</fullName>
    </submittedName>
</protein>
<dbReference type="EMBL" id="JACDUR010000011">
    <property type="protein sequence ID" value="MBA2897362.1"/>
    <property type="molecule type" value="Genomic_DNA"/>
</dbReference>
<gene>
    <name evidence="1" type="ORF">HNR30_008760</name>
</gene>
<dbReference type="RefSeq" id="WP_181616071.1">
    <property type="nucleotide sequence ID" value="NZ_BAABAM010000013.1"/>
</dbReference>